<dbReference type="InterPro" id="IPR032675">
    <property type="entry name" value="LRR_dom_sf"/>
</dbReference>
<feature type="compositionally biased region" description="Basic and acidic residues" evidence="3">
    <location>
        <begin position="79"/>
        <end position="97"/>
    </location>
</feature>
<reference evidence="5" key="1">
    <citation type="submission" date="2023-06" db="EMBL/GenBank/DDBJ databases">
        <title>Survivors Of The Sea: Transcriptome response of Skeletonema marinoi to long-term dormancy.</title>
        <authorList>
            <person name="Pinder M.I.M."/>
            <person name="Kourtchenko O."/>
            <person name="Robertson E.K."/>
            <person name="Larsson T."/>
            <person name="Maumus F."/>
            <person name="Osuna-Cruz C.M."/>
            <person name="Vancaester E."/>
            <person name="Stenow R."/>
            <person name="Vandepoele K."/>
            <person name="Ploug H."/>
            <person name="Bruchert V."/>
            <person name="Godhe A."/>
            <person name="Topel M."/>
        </authorList>
    </citation>
    <scope>NUCLEOTIDE SEQUENCE</scope>
    <source>
        <strain evidence="5">R05AC</strain>
    </source>
</reference>
<comment type="caution">
    <text evidence="5">The sequence shown here is derived from an EMBL/GenBank/DDBJ whole genome shotgun (WGS) entry which is preliminary data.</text>
</comment>
<keyword evidence="1" id="KW-0433">Leucine-rich repeat</keyword>
<organism evidence="5 6">
    <name type="scientific">Skeletonema marinoi</name>
    <dbReference type="NCBI Taxonomy" id="267567"/>
    <lineage>
        <taxon>Eukaryota</taxon>
        <taxon>Sar</taxon>
        <taxon>Stramenopiles</taxon>
        <taxon>Ochrophyta</taxon>
        <taxon>Bacillariophyta</taxon>
        <taxon>Coscinodiscophyceae</taxon>
        <taxon>Thalassiosirophycidae</taxon>
        <taxon>Thalassiosirales</taxon>
        <taxon>Skeletonemataceae</taxon>
        <taxon>Skeletonema</taxon>
        <taxon>Skeletonema marinoi-dohrnii complex</taxon>
    </lineage>
</organism>
<dbReference type="EMBL" id="JATAAI010000015">
    <property type="protein sequence ID" value="KAK1740502.1"/>
    <property type="molecule type" value="Genomic_DNA"/>
</dbReference>
<gene>
    <name evidence="5" type="ORF">QTG54_008597</name>
</gene>
<feature type="region of interest" description="Disordered" evidence="3">
    <location>
        <begin position="565"/>
        <end position="692"/>
    </location>
</feature>
<feature type="region of interest" description="Disordered" evidence="3">
    <location>
        <begin position="138"/>
        <end position="229"/>
    </location>
</feature>
<dbReference type="PROSITE" id="PS51450">
    <property type="entry name" value="LRR"/>
    <property type="match status" value="3"/>
</dbReference>
<feature type="compositionally biased region" description="Basic and acidic residues" evidence="3">
    <location>
        <begin position="161"/>
        <end position="179"/>
    </location>
</feature>
<dbReference type="InterPro" id="IPR025875">
    <property type="entry name" value="Leu-rich_rpt_4"/>
</dbReference>
<keyword evidence="4" id="KW-0472">Membrane</keyword>
<dbReference type="FunFam" id="3.80.10.10:FF:000221">
    <property type="entry name" value="Leucine-rich repeat receptor-like protein kinase PXL1"/>
    <property type="match status" value="1"/>
</dbReference>
<dbReference type="PANTHER" id="PTHR48054">
    <property type="entry name" value="RECEPTOR KINASE-LIKE PROTEIN XA21"/>
    <property type="match status" value="1"/>
</dbReference>
<keyword evidence="2" id="KW-0677">Repeat</keyword>
<dbReference type="Pfam" id="PF12799">
    <property type="entry name" value="LRR_4"/>
    <property type="match status" value="1"/>
</dbReference>
<feature type="compositionally biased region" description="Polar residues" evidence="3">
    <location>
        <begin position="642"/>
        <end position="660"/>
    </location>
</feature>
<feature type="compositionally biased region" description="Low complexity" evidence="3">
    <location>
        <begin position="627"/>
        <end position="636"/>
    </location>
</feature>
<keyword evidence="4" id="KW-1133">Transmembrane helix</keyword>
<feature type="compositionally biased region" description="Polar residues" evidence="3">
    <location>
        <begin position="180"/>
        <end position="189"/>
    </location>
</feature>
<feature type="compositionally biased region" description="Polar residues" evidence="3">
    <location>
        <begin position="1"/>
        <end position="26"/>
    </location>
</feature>
<feature type="region of interest" description="Disordered" evidence="3">
    <location>
        <begin position="1"/>
        <end position="29"/>
    </location>
</feature>
<accession>A0AAD9DAT1</accession>
<dbReference type="InterPro" id="IPR052592">
    <property type="entry name" value="LRR-RLK"/>
</dbReference>
<feature type="compositionally biased region" description="Polar residues" evidence="3">
    <location>
        <begin position="54"/>
        <end position="78"/>
    </location>
</feature>
<dbReference type="SMART" id="SM00369">
    <property type="entry name" value="LRR_TYP"/>
    <property type="match status" value="7"/>
</dbReference>
<feature type="compositionally biased region" description="Low complexity" evidence="3">
    <location>
        <begin position="680"/>
        <end position="692"/>
    </location>
</feature>
<evidence type="ECO:0000256" key="3">
    <source>
        <dbReference type="SAM" id="MobiDB-lite"/>
    </source>
</evidence>
<feature type="transmembrane region" description="Helical" evidence="4">
    <location>
        <begin position="306"/>
        <end position="331"/>
    </location>
</feature>
<dbReference type="SMART" id="SM00365">
    <property type="entry name" value="LRR_SD22"/>
    <property type="match status" value="4"/>
</dbReference>
<dbReference type="AlphaFoldDB" id="A0AAD9DAT1"/>
<proteinExistence type="predicted"/>
<dbReference type="InterPro" id="IPR001611">
    <property type="entry name" value="Leu-rich_rpt"/>
</dbReference>
<sequence length="1162" mass="127486">MPIRPSNISHSHSSKGGVNAQTSNPYLLSDDGSCSDYSDFSFEVEEEIVQISKQKNSLATIKKTNSVRSSYNSTQPKSSHPDASRKDQRGLKRKAEQKSVVGYKPGSVRKSGDDSSIMSDDDFSISVASETDGLMSSAKSLSSNAKKRAVDVKKQPSGSRRSIEQSRLDDRRGNKRDDASTTSSKTAIQSLMEKLSSMGDTSESKSIPSQSSIVTAKQKTSQRKELFSVSPSVQSLKSKAAGSIDYAESIVKSQGDIEYGASTTTGSTSSSSGKRGIRLWSTGKGTTVEGKEVTTSSSKRSSKRKICCIVGFLFVAAGGTVGALIGLDVILKEKITPSSEPPEIAPETTLTSSYNDSPWYVDWDAFQCVMDCNGRPPCGGRKKKDDERYSSLRECCSEGMGDFIDENWTVEFCMEITAVEVETEIPTYSPTPEKKKETGFPTTGPQELTSFPTKPAEIMYFADFSNMKCSAESTSRKARWERGYETMSDCCEDNFWGDGRKECMGEDIISTQSVAMYYPDYGGRNCVEVDARTKQSWDIGYETKNECCEVHFSWDRSSICFGGEEEGIDTATPTSDILSPRPTPKPTSSSIKVTTSSPVNVPTTFSPTLRPTTLHPTLAPSNPPTRTPSRSPTSSPVIPGSPTRSPIVSPTLSPSNSPTYLPTAFPSISVPPTFRPSFNPSQTPTGPTPSPTGELETLRAMLVKASPISSENLFLEDSAQYRAMVWLVENTLYVSYPDDRKIQRWALSTFYYSLYGDNWSVTDGWVTHKGEKENECTWHGISCTESGTVLSIDLKANRVYGRVPDEISLFVDLEYLSLSENQVRSIPASLINLPKLKVLDLHKNRLQEIPGGDYGSSILEELYLSYNGISTIPDGFFQLRSVKILWLANNRISSTLSGFGKMTLLEELDLESNEFNGPIPEEMFSLVNLKVLYLYDNELAGQFPPGLSQMTSLTELDLHSNHIGGELPTEIGSFSSLSELYLGNNNIVGQIPSQLYNVASLTVIDISENYLNSTIGSELGNLNQLTELDLHDNYKKNDDGQVDSFGIHGSIPDTIGSLSLLTELRLDNNYVEGTLPPTIGDLQSLEILRLESNNFHGSIKAVANAKNLQYLHLWSNYFSGTISNSIGELSQIVEIFLDDNEFSGWIPSEMGLLSNAKYMSLV</sequence>
<evidence type="ECO:0000313" key="6">
    <source>
        <dbReference type="Proteomes" id="UP001224775"/>
    </source>
</evidence>
<dbReference type="Proteomes" id="UP001224775">
    <property type="component" value="Unassembled WGS sequence"/>
</dbReference>
<dbReference type="Gene3D" id="3.80.10.10">
    <property type="entry name" value="Ribonuclease Inhibitor"/>
    <property type="match status" value="3"/>
</dbReference>
<feature type="compositionally biased region" description="Polar residues" evidence="3">
    <location>
        <begin position="440"/>
        <end position="450"/>
    </location>
</feature>
<dbReference type="SUPFAM" id="SSF52047">
    <property type="entry name" value="RNI-like"/>
    <property type="match status" value="1"/>
</dbReference>
<dbReference type="Pfam" id="PF13855">
    <property type="entry name" value="LRR_8"/>
    <property type="match status" value="2"/>
</dbReference>
<name>A0AAD9DAT1_9STRA</name>
<evidence type="ECO:0000256" key="2">
    <source>
        <dbReference type="ARBA" id="ARBA00022737"/>
    </source>
</evidence>
<feature type="region of interest" description="Disordered" evidence="3">
    <location>
        <begin position="428"/>
        <end position="450"/>
    </location>
</feature>
<protein>
    <submittedName>
        <fullName evidence="5">Leucine-rich repeat protein</fullName>
    </submittedName>
</protein>
<keyword evidence="4" id="KW-0812">Transmembrane</keyword>
<feature type="compositionally biased region" description="Low complexity" evidence="3">
    <location>
        <begin position="586"/>
        <end position="620"/>
    </location>
</feature>
<evidence type="ECO:0000256" key="1">
    <source>
        <dbReference type="ARBA" id="ARBA00022614"/>
    </source>
</evidence>
<dbReference type="Pfam" id="PF00560">
    <property type="entry name" value="LRR_1"/>
    <property type="match status" value="3"/>
</dbReference>
<evidence type="ECO:0000256" key="4">
    <source>
        <dbReference type="SAM" id="Phobius"/>
    </source>
</evidence>
<keyword evidence="6" id="KW-1185">Reference proteome</keyword>
<evidence type="ECO:0000313" key="5">
    <source>
        <dbReference type="EMBL" id="KAK1740502.1"/>
    </source>
</evidence>
<dbReference type="PANTHER" id="PTHR48054:SF82">
    <property type="entry name" value="LRR RECEPTOR-LIKE SERINE_THREONINE-PROTEIN KINASE FLS2"/>
    <property type="match status" value="1"/>
</dbReference>
<dbReference type="InterPro" id="IPR003591">
    <property type="entry name" value="Leu-rich_rpt_typical-subtyp"/>
</dbReference>
<feature type="region of interest" description="Disordered" evidence="3">
    <location>
        <begin position="54"/>
        <end position="119"/>
    </location>
</feature>